<name>A0A848NSR4_9BURK</name>
<feature type="non-terminal residue" evidence="1">
    <location>
        <position position="1"/>
    </location>
</feature>
<comment type="caution">
    <text evidence="1">The sequence shown here is derived from an EMBL/GenBank/DDBJ whole genome shotgun (WGS) entry which is preliminary data.</text>
</comment>
<evidence type="ECO:0000313" key="2">
    <source>
        <dbReference type="Proteomes" id="UP000542405"/>
    </source>
</evidence>
<reference evidence="1 2" key="1">
    <citation type="submission" date="2020-04" db="EMBL/GenBank/DDBJ databases">
        <title>Achromobacter ruhlandii genome sequencing and assembly.</title>
        <authorList>
            <person name="Martins R.C.R."/>
            <person name="Perdigao-Neto L.V."/>
            <person name="Levin A.S.S."/>
            <person name="Costa S.F."/>
        </authorList>
    </citation>
    <scope>NUCLEOTIDE SEQUENCE [LARGE SCALE GENOMIC DNA]</scope>
    <source>
        <strain evidence="1 2">9035ralo</strain>
    </source>
</reference>
<organism evidence="1 2">
    <name type="scientific">Achromobacter ruhlandii</name>
    <dbReference type="NCBI Taxonomy" id="72557"/>
    <lineage>
        <taxon>Bacteria</taxon>
        <taxon>Pseudomonadati</taxon>
        <taxon>Pseudomonadota</taxon>
        <taxon>Betaproteobacteria</taxon>
        <taxon>Burkholderiales</taxon>
        <taxon>Alcaligenaceae</taxon>
        <taxon>Achromobacter</taxon>
    </lineage>
</organism>
<accession>A0A848NSR4</accession>
<protein>
    <submittedName>
        <fullName evidence="1">Uncharacterized protein</fullName>
    </submittedName>
</protein>
<dbReference type="EMBL" id="JABBZE010001210">
    <property type="protein sequence ID" value="NMU94052.1"/>
    <property type="molecule type" value="Genomic_DNA"/>
</dbReference>
<sequence length="46" mass="4620">RWWRGGSGGGGRALGDVGGVARWAVAWRGVASSPVGGGRWGGRGVQ</sequence>
<proteinExistence type="predicted"/>
<dbReference type="Proteomes" id="UP000542405">
    <property type="component" value="Unassembled WGS sequence"/>
</dbReference>
<dbReference type="AlphaFoldDB" id="A0A848NSR4"/>
<evidence type="ECO:0000313" key="1">
    <source>
        <dbReference type="EMBL" id="NMU94052.1"/>
    </source>
</evidence>
<gene>
    <name evidence="1" type="ORF">HGQ98_33700</name>
</gene>